<keyword evidence="2" id="KW-1185">Reference proteome</keyword>
<name>A0A0P1B2S0_PLAHL</name>
<evidence type="ECO:0000313" key="1">
    <source>
        <dbReference type="EMBL" id="CEG48757.1"/>
    </source>
</evidence>
<accession>A0A0P1B2S0</accession>
<dbReference type="Proteomes" id="UP000054928">
    <property type="component" value="Unassembled WGS sequence"/>
</dbReference>
<dbReference type="RefSeq" id="XP_024585126.1">
    <property type="nucleotide sequence ID" value="XM_024719870.1"/>
</dbReference>
<organism evidence="1 2">
    <name type="scientific">Plasmopara halstedii</name>
    <name type="common">Downy mildew of sunflower</name>
    <dbReference type="NCBI Taxonomy" id="4781"/>
    <lineage>
        <taxon>Eukaryota</taxon>
        <taxon>Sar</taxon>
        <taxon>Stramenopiles</taxon>
        <taxon>Oomycota</taxon>
        <taxon>Peronosporomycetes</taxon>
        <taxon>Peronosporales</taxon>
        <taxon>Peronosporaceae</taxon>
        <taxon>Plasmopara</taxon>
    </lineage>
</organism>
<sequence length="58" mass="6470">MRTLQGEETHITVWTMLQAKEFSQGLDEQVLKTAGCVNSFTNGVCLTLGRTLRQAPPY</sequence>
<evidence type="ECO:0000313" key="2">
    <source>
        <dbReference type="Proteomes" id="UP000054928"/>
    </source>
</evidence>
<dbReference type="EMBL" id="CCYD01003042">
    <property type="protein sequence ID" value="CEG48757.1"/>
    <property type="molecule type" value="Genomic_DNA"/>
</dbReference>
<dbReference type="GeneID" id="36401617"/>
<proteinExistence type="predicted"/>
<dbReference type="AlphaFoldDB" id="A0A0P1B2S0"/>
<reference evidence="2" key="1">
    <citation type="submission" date="2014-09" db="EMBL/GenBank/DDBJ databases">
        <authorList>
            <person name="Sharma Rahul"/>
            <person name="Thines Marco"/>
        </authorList>
    </citation>
    <scope>NUCLEOTIDE SEQUENCE [LARGE SCALE GENOMIC DNA]</scope>
</reference>
<protein>
    <submittedName>
        <fullName evidence="1">Uncharacterized protein</fullName>
    </submittedName>
</protein>